<sequence>MSAYTRQKAKYRNRIRLERASQELSNDTTKTPYDRLKHCRERKRVNAAELINDGHSTSAAVEIMQEMMIAFILTPDCSGNKCVGSSFMKTHWAAWLTLNCALRVKTHCTQTKCPRSNRFVYPPKQHGLHALDPMNECRDGHSCTSIGCDAINVPMDVETLVPRPLDDDQLFIVT</sequence>
<accession>A0A8X6KNG5</accession>
<protein>
    <submittedName>
        <fullName evidence="1">Uncharacterized protein</fullName>
    </submittedName>
</protein>
<evidence type="ECO:0000313" key="1">
    <source>
        <dbReference type="EMBL" id="GFQ79519.1"/>
    </source>
</evidence>
<keyword evidence="2" id="KW-1185">Reference proteome</keyword>
<dbReference type="AlphaFoldDB" id="A0A8X6KNG5"/>
<organism evidence="1 2">
    <name type="scientific">Trichonephila clavata</name>
    <name type="common">Joro spider</name>
    <name type="synonym">Nephila clavata</name>
    <dbReference type="NCBI Taxonomy" id="2740835"/>
    <lineage>
        <taxon>Eukaryota</taxon>
        <taxon>Metazoa</taxon>
        <taxon>Ecdysozoa</taxon>
        <taxon>Arthropoda</taxon>
        <taxon>Chelicerata</taxon>
        <taxon>Arachnida</taxon>
        <taxon>Araneae</taxon>
        <taxon>Araneomorphae</taxon>
        <taxon>Entelegynae</taxon>
        <taxon>Araneoidea</taxon>
        <taxon>Nephilidae</taxon>
        <taxon>Trichonephila</taxon>
    </lineage>
</organism>
<name>A0A8X6KNG5_TRICU</name>
<dbReference type="EMBL" id="BMAO01032072">
    <property type="protein sequence ID" value="GFQ79519.1"/>
    <property type="molecule type" value="Genomic_DNA"/>
</dbReference>
<dbReference type="Proteomes" id="UP000887116">
    <property type="component" value="Unassembled WGS sequence"/>
</dbReference>
<comment type="caution">
    <text evidence="1">The sequence shown here is derived from an EMBL/GenBank/DDBJ whole genome shotgun (WGS) entry which is preliminary data.</text>
</comment>
<reference evidence="1" key="1">
    <citation type="submission" date="2020-07" db="EMBL/GenBank/DDBJ databases">
        <title>Multicomponent nature underlies the extraordinary mechanical properties of spider dragline silk.</title>
        <authorList>
            <person name="Kono N."/>
            <person name="Nakamura H."/>
            <person name="Mori M."/>
            <person name="Yoshida Y."/>
            <person name="Ohtoshi R."/>
            <person name="Malay A.D."/>
            <person name="Moran D.A.P."/>
            <person name="Tomita M."/>
            <person name="Numata K."/>
            <person name="Arakawa K."/>
        </authorList>
    </citation>
    <scope>NUCLEOTIDE SEQUENCE</scope>
</reference>
<proteinExistence type="predicted"/>
<gene>
    <name evidence="1" type="ORF">TNCT_144271</name>
</gene>
<evidence type="ECO:0000313" key="2">
    <source>
        <dbReference type="Proteomes" id="UP000887116"/>
    </source>
</evidence>